<gene>
    <name evidence="2" type="ORF">CDL15_Pgr000346</name>
</gene>
<dbReference type="AlphaFoldDB" id="A0A218XTH9"/>
<reference evidence="3" key="1">
    <citation type="journal article" date="2017" name="Plant J.">
        <title>The pomegranate (Punica granatum L.) genome and the genomics of punicalagin biosynthesis.</title>
        <authorList>
            <person name="Qin G."/>
            <person name="Xu C."/>
            <person name="Ming R."/>
            <person name="Tang H."/>
            <person name="Guyot R."/>
            <person name="Kramer E.M."/>
            <person name="Hu Y."/>
            <person name="Yi X."/>
            <person name="Qi Y."/>
            <person name="Xu X."/>
            <person name="Gao Z."/>
            <person name="Pan H."/>
            <person name="Jian J."/>
            <person name="Tian Y."/>
            <person name="Yue Z."/>
            <person name="Xu Y."/>
        </authorList>
    </citation>
    <scope>NUCLEOTIDE SEQUENCE [LARGE SCALE GENOMIC DNA]</scope>
    <source>
        <strain evidence="3">cv. Dabenzi</strain>
    </source>
</reference>
<evidence type="ECO:0000256" key="1">
    <source>
        <dbReference type="SAM" id="MobiDB-lite"/>
    </source>
</evidence>
<comment type="caution">
    <text evidence="2">The sequence shown here is derived from an EMBL/GenBank/DDBJ whole genome shotgun (WGS) entry which is preliminary data.</text>
</comment>
<feature type="region of interest" description="Disordered" evidence="1">
    <location>
        <begin position="51"/>
        <end position="75"/>
    </location>
</feature>
<proteinExistence type="predicted"/>
<dbReference type="EMBL" id="MTKT01000801">
    <property type="protein sequence ID" value="OWM87929.1"/>
    <property type="molecule type" value="Genomic_DNA"/>
</dbReference>
<evidence type="ECO:0000313" key="2">
    <source>
        <dbReference type="EMBL" id="OWM87929.1"/>
    </source>
</evidence>
<sequence length="75" mass="8470">MVSEPCSQNFWGQNGMNIVRYFNFNIQDSLKIAVSKNKLRCFESALLDSRCPSNKSQEEAMRPLVNGDRTAPKGT</sequence>
<evidence type="ECO:0000313" key="3">
    <source>
        <dbReference type="Proteomes" id="UP000197138"/>
    </source>
</evidence>
<dbReference type="Proteomes" id="UP000197138">
    <property type="component" value="Unassembled WGS sequence"/>
</dbReference>
<name>A0A218XTH9_PUNGR</name>
<organism evidence="2 3">
    <name type="scientific">Punica granatum</name>
    <name type="common">Pomegranate</name>
    <dbReference type="NCBI Taxonomy" id="22663"/>
    <lineage>
        <taxon>Eukaryota</taxon>
        <taxon>Viridiplantae</taxon>
        <taxon>Streptophyta</taxon>
        <taxon>Embryophyta</taxon>
        <taxon>Tracheophyta</taxon>
        <taxon>Spermatophyta</taxon>
        <taxon>Magnoliopsida</taxon>
        <taxon>eudicotyledons</taxon>
        <taxon>Gunneridae</taxon>
        <taxon>Pentapetalae</taxon>
        <taxon>rosids</taxon>
        <taxon>malvids</taxon>
        <taxon>Myrtales</taxon>
        <taxon>Lythraceae</taxon>
        <taxon>Punica</taxon>
    </lineage>
</organism>
<accession>A0A218XTH9</accession>
<protein>
    <submittedName>
        <fullName evidence="2">Uncharacterized protein</fullName>
    </submittedName>
</protein>